<dbReference type="EMBL" id="CM045760">
    <property type="protein sequence ID" value="KAI8026295.1"/>
    <property type="molecule type" value="Genomic_DNA"/>
</dbReference>
<sequence length="173" mass="19496">MALLEREREIWNQRDRRLGELGFRWRLGALRRCPCRDHRCFLSPFRRRLVDKLADLCSIEGSGNAAIAMKNRGLGSEGFEGDEGTEIGDVGFGVEGGEEEGGLVEPERVGVDGVAEEVGGGPRRSGDCRSAIDFVKVMRRVCVSLGNWTWSVHWRWKRLSVRMKMKTPLMGFV</sequence>
<comment type="caution">
    <text evidence="1">The sequence shown here is derived from an EMBL/GenBank/DDBJ whole genome shotgun (WGS) entry which is preliminary data.</text>
</comment>
<accession>A0ACC0IN09</accession>
<reference evidence="1 2" key="1">
    <citation type="journal article" date="2022" name="Plant J.">
        <title>Chromosome-level genome of Camellia lanceoleosa provides a valuable resource for understanding genome evolution and self-incompatibility.</title>
        <authorList>
            <person name="Gong W."/>
            <person name="Xiao S."/>
            <person name="Wang L."/>
            <person name="Liao Z."/>
            <person name="Chang Y."/>
            <person name="Mo W."/>
            <person name="Hu G."/>
            <person name="Li W."/>
            <person name="Zhao G."/>
            <person name="Zhu H."/>
            <person name="Hu X."/>
            <person name="Ji K."/>
            <person name="Xiang X."/>
            <person name="Song Q."/>
            <person name="Yuan D."/>
            <person name="Jin S."/>
            <person name="Zhang L."/>
        </authorList>
    </citation>
    <scope>NUCLEOTIDE SEQUENCE [LARGE SCALE GENOMIC DNA]</scope>
    <source>
        <strain evidence="1">SQ_2022a</strain>
    </source>
</reference>
<evidence type="ECO:0000313" key="1">
    <source>
        <dbReference type="EMBL" id="KAI8026295.1"/>
    </source>
</evidence>
<gene>
    <name evidence="1" type="ORF">LOK49_LG02G02474</name>
</gene>
<protein>
    <submittedName>
        <fullName evidence="1">Uncharacterized protein</fullName>
    </submittedName>
</protein>
<proteinExistence type="predicted"/>
<keyword evidence="2" id="KW-1185">Reference proteome</keyword>
<organism evidence="1 2">
    <name type="scientific">Camellia lanceoleosa</name>
    <dbReference type="NCBI Taxonomy" id="1840588"/>
    <lineage>
        <taxon>Eukaryota</taxon>
        <taxon>Viridiplantae</taxon>
        <taxon>Streptophyta</taxon>
        <taxon>Embryophyta</taxon>
        <taxon>Tracheophyta</taxon>
        <taxon>Spermatophyta</taxon>
        <taxon>Magnoliopsida</taxon>
        <taxon>eudicotyledons</taxon>
        <taxon>Gunneridae</taxon>
        <taxon>Pentapetalae</taxon>
        <taxon>asterids</taxon>
        <taxon>Ericales</taxon>
        <taxon>Theaceae</taxon>
        <taxon>Camellia</taxon>
    </lineage>
</organism>
<name>A0ACC0IN09_9ERIC</name>
<evidence type="ECO:0000313" key="2">
    <source>
        <dbReference type="Proteomes" id="UP001060215"/>
    </source>
</evidence>
<dbReference type="Proteomes" id="UP001060215">
    <property type="component" value="Chromosome 3"/>
</dbReference>